<sequence length="180" mass="19805">MQVISVIAGLAIVALIIYLGNLINSTETIQDRLRYQQPQILPAEARPDGTIVNYTYVPVYSHIYAMGGEPFLLEATLSIRNPDPLHAMEISAIDLYDTSGKQVRSYLDSPVSLAPMATADYLLERTDSKGGSGANFVVQWSSPRNGARALMESVMIGSQDDLYISFSSRGIRLPYPMTEQ</sequence>
<keyword evidence="1" id="KW-0472">Membrane</keyword>
<dbReference type="Pfam" id="PF11322">
    <property type="entry name" value="DUF3124"/>
    <property type="match status" value="1"/>
</dbReference>
<comment type="caution">
    <text evidence="2">The sequence shown here is derived from an EMBL/GenBank/DDBJ whole genome shotgun (WGS) entry which is preliminary data.</text>
</comment>
<reference evidence="2" key="1">
    <citation type="submission" date="2019-02" db="EMBL/GenBank/DDBJ databases">
        <authorList>
            <person name="Li S.-H."/>
        </authorList>
    </citation>
    <scope>NUCLEOTIDE SEQUENCE</scope>
    <source>
        <strain evidence="2">IMCC14734</strain>
    </source>
</reference>
<proteinExistence type="predicted"/>
<dbReference type="EMBL" id="SHNN01000008">
    <property type="protein sequence ID" value="MCX2983425.1"/>
    <property type="molecule type" value="Genomic_DNA"/>
</dbReference>
<evidence type="ECO:0000256" key="1">
    <source>
        <dbReference type="SAM" id="Phobius"/>
    </source>
</evidence>
<evidence type="ECO:0000313" key="2">
    <source>
        <dbReference type="EMBL" id="MCX2983425.1"/>
    </source>
</evidence>
<evidence type="ECO:0000313" key="3">
    <source>
        <dbReference type="Proteomes" id="UP001143362"/>
    </source>
</evidence>
<organism evidence="2 3">
    <name type="scientific">Candidatus Litorirhabdus singularis</name>
    <dbReference type="NCBI Taxonomy" id="2518993"/>
    <lineage>
        <taxon>Bacteria</taxon>
        <taxon>Pseudomonadati</taxon>
        <taxon>Pseudomonadota</taxon>
        <taxon>Gammaproteobacteria</taxon>
        <taxon>Cellvibrionales</taxon>
        <taxon>Halieaceae</taxon>
        <taxon>Candidatus Litorirhabdus</taxon>
    </lineage>
</organism>
<keyword evidence="3" id="KW-1185">Reference proteome</keyword>
<keyword evidence="1" id="KW-0812">Transmembrane</keyword>
<feature type="transmembrane region" description="Helical" evidence="1">
    <location>
        <begin position="6"/>
        <end position="24"/>
    </location>
</feature>
<keyword evidence="1" id="KW-1133">Transmembrane helix</keyword>
<protein>
    <submittedName>
        <fullName evidence="2">DUF3124 domain-containing protein</fullName>
    </submittedName>
</protein>
<accession>A0ABT3TMA3</accession>
<name>A0ABT3TMA3_9GAMM</name>
<dbReference type="Proteomes" id="UP001143362">
    <property type="component" value="Unassembled WGS sequence"/>
</dbReference>
<gene>
    <name evidence="2" type="ORF">EYC98_21405</name>
</gene>
<dbReference type="InterPro" id="IPR021471">
    <property type="entry name" value="DUF3124"/>
</dbReference>